<dbReference type="AlphaFoldDB" id="A0A0E9UX46"/>
<reference evidence="1" key="2">
    <citation type="journal article" date="2015" name="Fish Shellfish Immunol.">
        <title>Early steps in the European eel (Anguilla anguilla)-Vibrio vulnificus interaction in the gills: Role of the RtxA13 toxin.</title>
        <authorList>
            <person name="Callol A."/>
            <person name="Pajuelo D."/>
            <person name="Ebbesson L."/>
            <person name="Teles M."/>
            <person name="MacKenzie S."/>
            <person name="Amaro C."/>
        </authorList>
    </citation>
    <scope>NUCLEOTIDE SEQUENCE</scope>
</reference>
<sequence length="36" mass="3919">MYTLTSSTELNLCSSALLNNWFTVGAGCVKNCSYII</sequence>
<organism evidence="1">
    <name type="scientific">Anguilla anguilla</name>
    <name type="common">European freshwater eel</name>
    <name type="synonym">Muraena anguilla</name>
    <dbReference type="NCBI Taxonomy" id="7936"/>
    <lineage>
        <taxon>Eukaryota</taxon>
        <taxon>Metazoa</taxon>
        <taxon>Chordata</taxon>
        <taxon>Craniata</taxon>
        <taxon>Vertebrata</taxon>
        <taxon>Euteleostomi</taxon>
        <taxon>Actinopterygii</taxon>
        <taxon>Neopterygii</taxon>
        <taxon>Teleostei</taxon>
        <taxon>Anguilliformes</taxon>
        <taxon>Anguillidae</taxon>
        <taxon>Anguilla</taxon>
    </lineage>
</organism>
<accession>A0A0E9UX46</accession>
<dbReference type="EMBL" id="GBXM01039024">
    <property type="protein sequence ID" value="JAH69553.1"/>
    <property type="molecule type" value="Transcribed_RNA"/>
</dbReference>
<evidence type="ECO:0000313" key="1">
    <source>
        <dbReference type="EMBL" id="JAH69553.1"/>
    </source>
</evidence>
<reference evidence="1" key="1">
    <citation type="submission" date="2014-11" db="EMBL/GenBank/DDBJ databases">
        <authorList>
            <person name="Amaro Gonzalez C."/>
        </authorList>
    </citation>
    <scope>NUCLEOTIDE SEQUENCE</scope>
</reference>
<name>A0A0E9UX46_ANGAN</name>
<proteinExistence type="predicted"/>
<protein>
    <submittedName>
        <fullName evidence="1">Uncharacterized protein</fullName>
    </submittedName>
</protein>